<proteinExistence type="predicted"/>
<evidence type="ECO:0000256" key="3">
    <source>
        <dbReference type="ARBA" id="ARBA00048505"/>
    </source>
</evidence>
<dbReference type="PANTHER" id="PTHR42951:SF4">
    <property type="entry name" value="ACYL-COENZYME A THIOESTERASE MBLAC2"/>
    <property type="match status" value="1"/>
</dbReference>
<dbReference type="RefSeq" id="WP_138185230.1">
    <property type="nucleotide sequence ID" value="NZ_LS992241.1"/>
</dbReference>
<dbReference type="SUPFAM" id="SSF56281">
    <property type="entry name" value="Metallo-hydrolase/oxidoreductase"/>
    <property type="match status" value="1"/>
</dbReference>
<dbReference type="Gene3D" id="3.60.15.10">
    <property type="entry name" value="Ribonuclease Z/Hydroxyacylglutathione hydrolase-like"/>
    <property type="match status" value="1"/>
</dbReference>
<feature type="domain" description="Metallo-beta-lactamase" evidence="4">
    <location>
        <begin position="20"/>
        <end position="219"/>
    </location>
</feature>
<comment type="catalytic activity">
    <reaction evidence="3">
        <text>3',5'-cyclic UMP + H2O = UMP + H(+)</text>
        <dbReference type="Rhea" id="RHEA:70575"/>
        <dbReference type="ChEBI" id="CHEBI:15377"/>
        <dbReference type="ChEBI" id="CHEBI:15378"/>
        <dbReference type="ChEBI" id="CHEBI:57865"/>
        <dbReference type="ChEBI" id="CHEBI:184387"/>
    </reaction>
    <physiologicalReaction direction="left-to-right" evidence="3">
        <dbReference type="Rhea" id="RHEA:70576"/>
    </physiologicalReaction>
</comment>
<dbReference type="EMBL" id="LS992241">
    <property type="protein sequence ID" value="SYX83094.1"/>
    <property type="molecule type" value="Genomic_DNA"/>
</dbReference>
<dbReference type="Pfam" id="PF00753">
    <property type="entry name" value="Lactamase_B"/>
    <property type="match status" value="1"/>
</dbReference>
<evidence type="ECO:0000259" key="4">
    <source>
        <dbReference type="SMART" id="SM00849"/>
    </source>
</evidence>
<evidence type="ECO:0000313" key="6">
    <source>
        <dbReference type="Proteomes" id="UP000304148"/>
    </source>
</evidence>
<dbReference type="Proteomes" id="UP000304148">
    <property type="component" value="Chromosome"/>
</dbReference>
<organism evidence="5 6">
    <name type="scientific">Paenibacillus alvei</name>
    <name type="common">Bacillus alvei</name>
    <dbReference type="NCBI Taxonomy" id="44250"/>
    <lineage>
        <taxon>Bacteria</taxon>
        <taxon>Bacillati</taxon>
        <taxon>Bacillota</taxon>
        <taxon>Bacilli</taxon>
        <taxon>Bacillales</taxon>
        <taxon>Paenibacillaceae</taxon>
        <taxon>Paenibacillus</taxon>
    </lineage>
</organism>
<evidence type="ECO:0000313" key="5">
    <source>
        <dbReference type="EMBL" id="SYX83094.1"/>
    </source>
</evidence>
<protein>
    <recommendedName>
        <fullName evidence="4">Metallo-beta-lactamase domain-containing protein</fullName>
    </recommendedName>
</protein>
<comment type="catalytic activity">
    <reaction evidence="1">
        <text>3',5'-cyclic CMP + H2O = CMP + H(+)</text>
        <dbReference type="Rhea" id="RHEA:72675"/>
        <dbReference type="ChEBI" id="CHEBI:15377"/>
        <dbReference type="ChEBI" id="CHEBI:15378"/>
        <dbReference type="ChEBI" id="CHEBI:58003"/>
        <dbReference type="ChEBI" id="CHEBI:60377"/>
    </reaction>
    <physiologicalReaction direction="left-to-right" evidence="1">
        <dbReference type="Rhea" id="RHEA:72676"/>
    </physiologicalReaction>
</comment>
<dbReference type="InterPro" id="IPR050855">
    <property type="entry name" value="NDM-1-like"/>
</dbReference>
<evidence type="ECO:0000256" key="1">
    <source>
        <dbReference type="ARBA" id="ARBA00034221"/>
    </source>
</evidence>
<comment type="function">
    <text evidence="2">Counteracts the endogenous Pycsar antiviral defense system. Phosphodiesterase that enables metal-dependent hydrolysis of host cyclic nucleotide Pycsar defense signals such as cCMP and cUMP.</text>
</comment>
<dbReference type="PANTHER" id="PTHR42951">
    <property type="entry name" value="METALLO-BETA-LACTAMASE DOMAIN-CONTAINING"/>
    <property type="match status" value="1"/>
</dbReference>
<sequence>MLNKLSDSIYYLSNQNEKERPTLGLVCGDKYSLVIDAGNSVQHARDFLSEIEKLNVPPVKYLVITHAHWDHFLGMNEYNATIIVNSLTNQLLNTWRSYSFDDHSLQEYVDAKKMTSQCVEIIKNEVPNRDVFKLKSSDIVFEGSLVLDLGNKICIIERISSTHTDDSTIVYVPDEKAIFLGDSFYGTTKNSLFHYKKSHLEPMIEDIQKFDASHFIAGHESICNIEEMDLFWKELRSASKAANSTSLEESLETFEKENKRKPIGDELFFIKAFVNDQILNLQEH</sequence>
<dbReference type="InterPro" id="IPR036866">
    <property type="entry name" value="RibonucZ/Hydroxyglut_hydro"/>
</dbReference>
<dbReference type="InterPro" id="IPR001279">
    <property type="entry name" value="Metallo-B-lactamas"/>
</dbReference>
<dbReference type="AlphaFoldDB" id="A0A383R9A0"/>
<name>A0A383R9A0_PAEAL</name>
<reference evidence="6" key="1">
    <citation type="submission" date="2018-08" db="EMBL/GenBank/DDBJ databases">
        <authorList>
            <person name="Chevrot R."/>
        </authorList>
    </citation>
    <scope>NUCLEOTIDE SEQUENCE [LARGE SCALE GENOMIC DNA]</scope>
</reference>
<gene>
    <name evidence="5" type="ORF">PBLR_11516</name>
</gene>
<dbReference type="SMART" id="SM00849">
    <property type="entry name" value="Lactamase_B"/>
    <property type="match status" value="1"/>
</dbReference>
<accession>A0A383R9A0</accession>
<evidence type="ECO:0000256" key="2">
    <source>
        <dbReference type="ARBA" id="ARBA00034301"/>
    </source>
</evidence>